<keyword evidence="2" id="KW-1185">Reference proteome</keyword>
<dbReference type="EMBL" id="LQBL01000005">
    <property type="protein sequence ID" value="KUG57370.1"/>
    <property type="molecule type" value="Genomic_DNA"/>
</dbReference>
<sequence length="70" mass="7706">MLLTLFGLSVSEFFFLKTHAPVVGLLLLTYHSYSLAVTTARSFLQFPLFHFPCADTSQVFGEVDKCGSSA</sequence>
<dbReference type="Proteomes" id="UP000054837">
    <property type="component" value="Unassembled WGS sequence"/>
</dbReference>
<organism evidence="1 2">
    <name type="scientific">Serinicoccus chungangensis</name>
    <dbReference type="NCBI Taxonomy" id="767452"/>
    <lineage>
        <taxon>Bacteria</taxon>
        <taxon>Bacillati</taxon>
        <taxon>Actinomycetota</taxon>
        <taxon>Actinomycetes</taxon>
        <taxon>Micrococcales</taxon>
        <taxon>Ornithinimicrobiaceae</taxon>
        <taxon>Serinicoccus</taxon>
    </lineage>
</organism>
<gene>
    <name evidence="1" type="ORF">AVL62_13110</name>
</gene>
<dbReference type="AlphaFoldDB" id="A0A0W8IBN4"/>
<comment type="caution">
    <text evidence="1">The sequence shown here is derived from an EMBL/GenBank/DDBJ whole genome shotgun (WGS) entry which is preliminary data.</text>
</comment>
<evidence type="ECO:0000313" key="1">
    <source>
        <dbReference type="EMBL" id="KUG57370.1"/>
    </source>
</evidence>
<accession>A0A0W8IBN4</accession>
<evidence type="ECO:0000313" key="2">
    <source>
        <dbReference type="Proteomes" id="UP000054837"/>
    </source>
</evidence>
<proteinExistence type="predicted"/>
<reference evidence="1 2" key="1">
    <citation type="submission" date="2015-12" db="EMBL/GenBank/DDBJ databases">
        <title>Serinicoccus chungangenesis strain CD08_5 genome sequencing and assembly.</title>
        <authorList>
            <person name="Chander A.M."/>
            <person name="Kaur G."/>
            <person name="Nair G.R."/>
            <person name="Dhawan D.K."/>
            <person name="Kochhar R.K."/>
            <person name="Mayilraj S."/>
            <person name="Bhadada S.K."/>
        </authorList>
    </citation>
    <scope>NUCLEOTIDE SEQUENCE [LARGE SCALE GENOMIC DNA]</scope>
    <source>
        <strain evidence="1 2">CD08_5</strain>
    </source>
</reference>
<protein>
    <submittedName>
        <fullName evidence="1">Uncharacterized protein</fullName>
    </submittedName>
</protein>
<name>A0A0W8IBN4_9MICO</name>